<dbReference type="RefSeq" id="WP_119988883.1">
    <property type="nucleotide sequence ID" value="NZ_CP032489.1"/>
</dbReference>
<dbReference type="AlphaFoldDB" id="A0A386HSQ0"/>
<gene>
    <name evidence="10" type="ORF">D6B99_12255</name>
</gene>
<dbReference type="InterPro" id="IPR039426">
    <property type="entry name" value="TonB-dep_rcpt-like"/>
</dbReference>
<dbReference type="GO" id="GO:0009279">
    <property type="term" value="C:cell outer membrane"/>
    <property type="evidence" value="ECO:0007669"/>
    <property type="project" value="UniProtKB-SubCell"/>
</dbReference>
<keyword evidence="4 7" id="KW-0812">Transmembrane</keyword>
<dbReference type="InterPro" id="IPR023997">
    <property type="entry name" value="TonB-dep_OMP_SusC/RagA_CS"/>
</dbReference>
<keyword evidence="8" id="KW-0732">Signal</keyword>
<evidence type="ECO:0000259" key="9">
    <source>
        <dbReference type="Pfam" id="PF07715"/>
    </source>
</evidence>
<dbReference type="OrthoDB" id="9768177at2"/>
<evidence type="ECO:0000256" key="4">
    <source>
        <dbReference type="ARBA" id="ARBA00022692"/>
    </source>
</evidence>
<dbReference type="Proteomes" id="UP000266118">
    <property type="component" value="Chromosome"/>
</dbReference>
<evidence type="ECO:0000256" key="6">
    <source>
        <dbReference type="ARBA" id="ARBA00023237"/>
    </source>
</evidence>
<comment type="subcellular location">
    <subcellularLocation>
        <location evidence="1 7">Cell outer membrane</location>
        <topology evidence="1 7">Multi-pass membrane protein</topology>
    </subcellularLocation>
</comment>
<keyword evidence="3 7" id="KW-1134">Transmembrane beta strand</keyword>
<dbReference type="SUPFAM" id="SSF49464">
    <property type="entry name" value="Carboxypeptidase regulatory domain-like"/>
    <property type="match status" value="1"/>
</dbReference>
<dbReference type="InterPro" id="IPR037066">
    <property type="entry name" value="Plug_dom_sf"/>
</dbReference>
<dbReference type="EMBL" id="CP032489">
    <property type="protein sequence ID" value="AYD48304.1"/>
    <property type="molecule type" value="Genomic_DNA"/>
</dbReference>
<dbReference type="Pfam" id="PF13715">
    <property type="entry name" value="CarbopepD_reg_2"/>
    <property type="match status" value="1"/>
</dbReference>
<keyword evidence="5 7" id="KW-0472">Membrane</keyword>
<reference evidence="10 11" key="1">
    <citation type="submission" date="2018-09" db="EMBL/GenBank/DDBJ databases">
        <title>Arachidicoccus sp. nov., a bacterium isolated from soil.</title>
        <authorList>
            <person name="Weon H.-Y."/>
            <person name="Kwon S.-W."/>
            <person name="Lee S.A."/>
        </authorList>
    </citation>
    <scope>NUCLEOTIDE SEQUENCE [LARGE SCALE GENOMIC DNA]</scope>
    <source>
        <strain evidence="10 11">KIS59-12</strain>
    </source>
</reference>
<organism evidence="10 11">
    <name type="scientific">Arachidicoccus soli</name>
    <dbReference type="NCBI Taxonomy" id="2341117"/>
    <lineage>
        <taxon>Bacteria</taxon>
        <taxon>Pseudomonadati</taxon>
        <taxon>Bacteroidota</taxon>
        <taxon>Chitinophagia</taxon>
        <taxon>Chitinophagales</taxon>
        <taxon>Chitinophagaceae</taxon>
        <taxon>Arachidicoccus</taxon>
    </lineage>
</organism>
<dbReference type="Gene3D" id="2.170.130.10">
    <property type="entry name" value="TonB-dependent receptor, plug domain"/>
    <property type="match status" value="1"/>
</dbReference>
<dbReference type="NCBIfam" id="TIGR04056">
    <property type="entry name" value="OMP_RagA_SusC"/>
    <property type="match status" value="1"/>
</dbReference>
<evidence type="ECO:0000256" key="7">
    <source>
        <dbReference type="PROSITE-ProRule" id="PRU01360"/>
    </source>
</evidence>
<accession>A0A386HSQ0</accession>
<dbReference type="FunFam" id="2.170.130.10:FF:000008">
    <property type="entry name" value="SusC/RagA family TonB-linked outer membrane protein"/>
    <property type="match status" value="1"/>
</dbReference>
<feature type="domain" description="TonB-dependent receptor plug" evidence="9">
    <location>
        <begin position="125"/>
        <end position="231"/>
    </location>
</feature>
<name>A0A386HSQ0_9BACT</name>
<evidence type="ECO:0000313" key="11">
    <source>
        <dbReference type="Proteomes" id="UP000266118"/>
    </source>
</evidence>
<dbReference type="SUPFAM" id="SSF56935">
    <property type="entry name" value="Porins"/>
    <property type="match status" value="1"/>
</dbReference>
<feature type="signal peptide" evidence="8">
    <location>
        <begin position="1"/>
        <end position="28"/>
    </location>
</feature>
<dbReference type="InterPro" id="IPR008969">
    <property type="entry name" value="CarboxyPept-like_regulatory"/>
</dbReference>
<feature type="chain" id="PRO_5017454265" evidence="8">
    <location>
        <begin position="29"/>
        <end position="1040"/>
    </location>
</feature>
<dbReference type="PROSITE" id="PS52016">
    <property type="entry name" value="TONB_DEPENDENT_REC_3"/>
    <property type="match status" value="1"/>
</dbReference>
<dbReference type="InterPro" id="IPR036942">
    <property type="entry name" value="Beta-barrel_TonB_sf"/>
</dbReference>
<dbReference type="Gene3D" id="2.60.40.1120">
    <property type="entry name" value="Carboxypeptidase-like, regulatory domain"/>
    <property type="match status" value="1"/>
</dbReference>
<dbReference type="InterPro" id="IPR023996">
    <property type="entry name" value="TonB-dep_OMP_SusC/RagA"/>
</dbReference>
<keyword evidence="11" id="KW-1185">Reference proteome</keyword>
<dbReference type="NCBIfam" id="TIGR04057">
    <property type="entry name" value="SusC_RagA_signa"/>
    <property type="match status" value="1"/>
</dbReference>
<evidence type="ECO:0000313" key="10">
    <source>
        <dbReference type="EMBL" id="AYD48304.1"/>
    </source>
</evidence>
<proteinExistence type="inferred from homology"/>
<dbReference type="InterPro" id="IPR012910">
    <property type="entry name" value="Plug_dom"/>
</dbReference>
<evidence type="ECO:0000256" key="1">
    <source>
        <dbReference type="ARBA" id="ARBA00004571"/>
    </source>
</evidence>
<dbReference type="Gene3D" id="2.40.170.20">
    <property type="entry name" value="TonB-dependent receptor, beta-barrel domain"/>
    <property type="match status" value="1"/>
</dbReference>
<evidence type="ECO:0000256" key="8">
    <source>
        <dbReference type="SAM" id="SignalP"/>
    </source>
</evidence>
<keyword evidence="10" id="KW-0675">Receptor</keyword>
<dbReference type="Pfam" id="PF07715">
    <property type="entry name" value="Plug"/>
    <property type="match status" value="1"/>
</dbReference>
<keyword evidence="6 7" id="KW-0998">Cell outer membrane</keyword>
<evidence type="ECO:0000256" key="5">
    <source>
        <dbReference type="ARBA" id="ARBA00023136"/>
    </source>
</evidence>
<keyword evidence="2 7" id="KW-0813">Transport</keyword>
<protein>
    <submittedName>
        <fullName evidence="10">TonB-dependent receptor</fullName>
    </submittedName>
</protein>
<sequence length="1040" mass="113829">MQVKSLKRTRCKLLISFFLCTFSLKIFAQQIKTISGFVKDSITHLPLNGVSVLEQGTNHGTTTDPLGKFSFHPSNEHAILVFSYLGYIVKRISLNENMNLNQIYLAPDTKSLSDVVVIGYGSQNKKDLTGAVSEITSKEIADRPITRIEQAMQGHMAGVQVRATTGQPGAALQIRVRGSASVNGSNDPLYVVDGVPVTDLNDINPDDIASISVLKDAASTAIYGSRATNGVVLITTKAGQAGKTRFTFNTTYTTQSLAKKMDLLSGPEFIDLATQIEDSNYVKRGLQLGKTWSATDPISVREANLGSTARNSTYIPDSRWAYGTDSLSYVDWQDAFYQNAPMVNYELAASGGTGKITYRISGGYLGQNGIGAYTGYKRFSLRANFQAQLTSFLKLGLDLAPSYSMSNGGNVDGKDAQSHHVLSMVPVVEKDAGINSGVAPYGPYYWGGSTQSPIAYQKATTNNVNLQRLLSNLYLSADIMNGLNFKVTGGWNSSQENHKTYHPSIGLNQLPGSSSSGTYATANSQYYLFESILSYNRSFGKSRINAIVGYTAEETINANTSLSANKFANDDLTTISNATSTITAATQTELKRTLLSYLSRVQYSYDDKYLLSASFRRDGSSIFGANNKWGDFPSVGLGWNVANESFMKNISWLSQFKLRYSLGENGNNGIPDYLAYGGIASSNYSFNNSLINGYVPSSISNANLHWEKTRSGDFGLDFGIIKDRITGTVDYYNKKTTDMLLNVPFALSTGFASGYENIGNLSNKGWEFLLNTRNLTGRFQWGTSLNFSVNQNKILALGNGNAPIHTGFSNLTQIDEVGKPIGEYYLYDAIGVYKDQNDLNNSPHMSTNKVGDVKYKDVNKDGVIDANDRTDMGQPDPKFNWGVYNTFSFKGFDLSLLIQGSGGNMVYNLIGRAIDRPGMGFSTNALGRWRNRWRSPTDPGDGYTPRIDGTTGGLYDSRWLYSGTYARFKNITIGYNLPHNLIKGIASARIYVSGENLFYIKNSDYGGYSPELENNVTGSNYDYGAYPDARSILVGINIGF</sequence>
<evidence type="ECO:0000256" key="3">
    <source>
        <dbReference type="ARBA" id="ARBA00022452"/>
    </source>
</evidence>
<dbReference type="KEGG" id="ark:D6B99_12255"/>
<comment type="similarity">
    <text evidence="7">Belongs to the TonB-dependent receptor family.</text>
</comment>
<evidence type="ECO:0000256" key="2">
    <source>
        <dbReference type="ARBA" id="ARBA00022448"/>
    </source>
</evidence>